<proteinExistence type="predicted"/>
<dbReference type="KEGG" id="mflg:ABS361_20590"/>
<evidence type="ECO:0000313" key="2">
    <source>
        <dbReference type="EMBL" id="XBY44383.1"/>
    </source>
</evidence>
<dbReference type="Gene3D" id="3.40.630.30">
    <property type="match status" value="1"/>
</dbReference>
<dbReference type="Pfam" id="PF13302">
    <property type="entry name" value="Acetyltransf_3"/>
    <property type="match status" value="1"/>
</dbReference>
<name>A0AAU7XBX5_9HYPH</name>
<dbReference type="InterPro" id="IPR051531">
    <property type="entry name" value="N-acetyltransferase"/>
</dbReference>
<dbReference type="PANTHER" id="PTHR43792">
    <property type="entry name" value="GNAT FAMILY, PUTATIVE (AFU_ORTHOLOGUE AFUA_3G00765)-RELATED-RELATED"/>
    <property type="match status" value="1"/>
</dbReference>
<dbReference type="PROSITE" id="PS51186">
    <property type="entry name" value="GNAT"/>
    <property type="match status" value="1"/>
</dbReference>
<feature type="domain" description="N-acetyltransferase" evidence="1">
    <location>
        <begin position="35"/>
        <end position="205"/>
    </location>
</feature>
<protein>
    <submittedName>
        <fullName evidence="2">GNAT family N-acetyltransferase</fullName>
    </submittedName>
</protein>
<sequence length="228" mass="24630">MTSQSSGTSFPPILPTAAVAAADDLATLVIETRRLVLRQPTRDDAEMVATLANDAAVAENLSTLPHPYGLDDALAFIDNTEITPSRVNFGVYLKGEDPAFIGTISLMPRDGEKFSIGYWIGRPFWGRGLATEAAQAMVDLAFERFEAPSVAGAARVTNGASRRVLEKCGFQYVDQGMGPSLFHRGMVPVDRFRLERSVWKSLRLWRAADVTETAGPTLTPPALVGCDG</sequence>
<dbReference type="GO" id="GO:0016747">
    <property type="term" value="F:acyltransferase activity, transferring groups other than amino-acyl groups"/>
    <property type="evidence" value="ECO:0007669"/>
    <property type="project" value="InterPro"/>
</dbReference>
<dbReference type="EMBL" id="CP158568">
    <property type="protein sequence ID" value="XBY44383.1"/>
    <property type="molecule type" value="Genomic_DNA"/>
</dbReference>
<accession>A0AAU7XBX5</accession>
<dbReference type="SUPFAM" id="SSF55729">
    <property type="entry name" value="Acyl-CoA N-acyltransferases (Nat)"/>
    <property type="match status" value="1"/>
</dbReference>
<evidence type="ECO:0000259" key="1">
    <source>
        <dbReference type="PROSITE" id="PS51186"/>
    </source>
</evidence>
<dbReference type="InterPro" id="IPR000182">
    <property type="entry name" value="GNAT_dom"/>
</dbReference>
<dbReference type="AlphaFoldDB" id="A0AAU7XBX5"/>
<dbReference type="RefSeq" id="WP_407049477.1">
    <property type="nucleotide sequence ID" value="NZ_CP158568.1"/>
</dbReference>
<dbReference type="InterPro" id="IPR016181">
    <property type="entry name" value="Acyl_CoA_acyltransferase"/>
</dbReference>
<gene>
    <name evidence="2" type="ORF">ABS361_20590</name>
</gene>
<organism evidence="2">
    <name type="scientific">Methyloraptor flagellatus</name>
    <dbReference type="NCBI Taxonomy" id="3162530"/>
    <lineage>
        <taxon>Bacteria</taxon>
        <taxon>Pseudomonadati</taxon>
        <taxon>Pseudomonadota</taxon>
        <taxon>Alphaproteobacteria</taxon>
        <taxon>Hyphomicrobiales</taxon>
        <taxon>Ancalomicrobiaceae</taxon>
        <taxon>Methyloraptor</taxon>
    </lineage>
</organism>
<reference evidence="2" key="1">
    <citation type="submission" date="2024-06" db="EMBL/GenBank/DDBJ databases">
        <title>Methylostella associata gen. nov., sp. nov., a novel Ancalomicrobiaceae-affiliated facultatively methylotrophic bacteria that feed on methanotrophs of the genus Methylococcus.</title>
        <authorList>
            <person name="Saltykova V."/>
            <person name="Danilova O.V."/>
            <person name="Oshkin I.Y."/>
            <person name="Belova S.E."/>
            <person name="Pimenov N.V."/>
            <person name="Dedysh S.N."/>
        </authorList>
    </citation>
    <scope>NUCLEOTIDE SEQUENCE</scope>
    <source>
        <strain evidence="2">S20</strain>
    </source>
</reference>